<accession>A0A699I7W5</accession>
<feature type="domain" description="Retroviral polymerase SH3-like" evidence="2">
    <location>
        <begin position="183"/>
        <end position="229"/>
    </location>
</feature>
<dbReference type="PANTHER" id="PTHR42648">
    <property type="entry name" value="TRANSPOSASE, PUTATIVE-RELATED"/>
    <property type="match status" value="1"/>
</dbReference>
<dbReference type="EMBL" id="BKCJ010266100">
    <property type="protein sequence ID" value="GEZ32974.1"/>
    <property type="molecule type" value="Genomic_DNA"/>
</dbReference>
<proteinExistence type="predicted"/>
<comment type="caution">
    <text evidence="3">The sequence shown here is derived from an EMBL/GenBank/DDBJ whole genome shotgun (WGS) entry which is preliminary data.</text>
</comment>
<evidence type="ECO:0000259" key="2">
    <source>
        <dbReference type="Pfam" id="PF25597"/>
    </source>
</evidence>
<dbReference type="PANTHER" id="PTHR42648:SF21">
    <property type="entry name" value="CYSTEINE-RICH RLK (RECEPTOR-LIKE PROTEIN KINASE) 8"/>
    <property type="match status" value="1"/>
</dbReference>
<gene>
    <name evidence="3" type="ORF">Tci_504947</name>
</gene>
<sequence length="265" mass="29366">MVGIDGQLLLSPQQVVLGNHIEKENPFPDAEDEGVFDSGCSRSMTGNKERLDDFQEFQGGKVMFGGGEDTECLVLSKDFKIPDESMVVLRVLRNHNLYTINMNNLCPRGNLACLVAHASVDESVKWHRRMGHVNYKNMNRLVRVRTACYVLNRVLATSPHNKTPYALLTGNIPSVSHFKPFGCHVTILNTSDHLGKFDGKADEGYIVRYSASNKAYRVYNVPNKRVLLTAVVSSSIPSGAARVPTGSFVSFLLVDHFLLVMFCSG</sequence>
<organism evidence="3">
    <name type="scientific">Tanacetum cinerariifolium</name>
    <name type="common">Dalmatian daisy</name>
    <name type="synonym">Chrysanthemum cinerariifolium</name>
    <dbReference type="NCBI Taxonomy" id="118510"/>
    <lineage>
        <taxon>Eukaryota</taxon>
        <taxon>Viridiplantae</taxon>
        <taxon>Streptophyta</taxon>
        <taxon>Embryophyta</taxon>
        <taxon>Tracheophyta</taxon>
        <taxon>Spermatophyta</taxon>
        <taxon>Magnoliopsida</taxon>
        <taxon>eudicotyledons</taxon>
        <taxon>Gunneridae</taxon>
        <taxon>Pentapetalae</taxon>
        <taxon>asterids</taxon>
        <taxon>campanulids</taxon>
        <taxon>Asterales</taxon>
        <taxon>Asteraceae</taxon>
        <taxon>Asteroideae</taxon>
        <taxon>Anthemideae</taxon>
        <taxon>Anthemidinae</taxon>
        <taxon>Tanacetum</taxon>
    </lineage>
</organism>
<dbReference type="InterPro" id="IPR057670">
    <property type="entry name" value="SH3_retrovirus"/>
</dbReference>
<dbReference type="InterPro" id="IPR025724">
    <property type="entry name" value="GAG-pre-integrase_dom"/>
</dbReference>
<protein>
    <submittedName>
        <fullName evidence="3">Ribonuclease H-like domain-containing protein</fullName>
    </submittedName>
</protein>
<reference evidence="3" key="1">
    <citation type="journal article" date="2019" name="Sci. Rep.">
        <title>Draft genome of Tanacetum cinerariifolium, the natural source of mosquito coil.</title>
        <authorList>
            <person name="Yamashiro T."/>
            <person name="Shiraishi A."/>
            <person name="Satake H."/>
            <person name="Nakayama K."/>
        </authorList>
    </citation>
    <scope>NUCLEOTIDE SEQUENCE</scope>
</reference>
<feature type="domain" description="GAG-pre-integrase" evidence="1">
    <location>
        <begin position="96"/>
        <end position="143"/>
    </location>
</feature>
<evidence type="ECO:0000259" key="1">
    <source>
        <dbReference type="Pfam" id="PF13976"/>
    </source>
</evidence>
<evidence type="ECO:0000313" key="3">
    <source>
        <dbReference type="EMBL" id="GEZ32974.1"/>
    </source>
</evidence>
<dbReference type="AlphaFoldDB" id="A0A699I7W5"/>
<name>A0A699I7W5_TANCI</name>
<dbReference type="Pfam" id="PF25597">
    <property type="entry name" value="SH3_retrovirus"/>
    <property type="match status" value="1"/>
</dbReference>
<dbReference type="InterPro" id="IPR039537">
    <property type="entry name" value="Retrotran_Ty1/copia-like"/>
</dbReference>
<dbReference type="Pfam" id="PF13976">
    <property type="entry name" value="gag_pre-integrs"/>
    <property type="match status" value="1"/>
</dbReference>